<reference evidence="4" key="1">
    <citation type="submission" date="2021-01" db="EMBL/GenBank/DDBJ databases">
        <authorList>
            <person name="Corre E."/>
            <person name="Pelletier E."/>
            <person name="Niang G."/>
            <person name="Scheremetjew M."/>
            <person name="Finn R."/>
            <person name="Kale V."/>
            <person name="Holt S."/>
            <person name="Cochrane G."/>
            <person name="Meng A."/>
            <person name="Brown T."/>
            <person name="Cohen L."/>
        </authorList>
    </citation>
    <scope>NUCLEOTIDE SEQUENCE</scope>
    <source>
        <strain evidence="4">CCMP 2712</strain>
    </source>
</reference>
<dbReference type="AlphaFoldDB" id="A0A7S4KIQ6"/>
<evidence type="ECO:0000259" key="3">
    <source>
        <dbReference type="PROSITE" id="PS50048"/>
    </source>
</evidence>
<evidence type="ECO:0000256" key="1">
    <source>
        <dbReference type="ARBA" id="ARBA00004123"/>
    </source>
</evidence>
<dbReference type="InterPro" id="IPR001138">
    <property type="entry name" value="Zn2Cys6_DnaBD"/>
</dbReference>
<dbReference type="SMART" id="SM00066">
    <property type="entry name" value="GAL4"/>
    <property type="match status" value="2"/>
</dbReference>
<protein>
    <recommendedName>
        <fullName evidence="3">Zn(2)-C6 fungal-type domain-containing protein</fullName>
    </recommendedName>
</protein>
<dbReference type="InterPro" id="IPR036864">
    <property type="entry name" value="Zn2-C6_fun-type_DNA-bd_sf"/>
</dbReference>
<evidence type="ECO:0000256" key="2">
    <source>
        <dbReference type="ARBA" id="ARBA00023242"/>
    </source>
</evidence>
<feature type="domain" description="Zn(2)-C6 fungal-type" evidence="3">
    <location>
        <begin position="52"/>
        <end position="81"/>
    </location>
</feature>
<dbReference type="PANTHER" id="PTHR31001">
    <property type="entry name" value="UNCHARACTERIZED TRANSCRIPTIONAL REGULATORY PROTEIN"/>
    <property type="match status" value="1"/>
</dbReference>
<sequence>MSLALASFPSLADAFDFGENLDISIDDPHFIQSSNDASTDIRSSSRPRRMKACLQCRSSKVKCDLLKPCTACFKRGCPELCKEDENQGSCLYCKQKKLKCNKQRPCDQCLKRSRGDDCCTAEIRTPAVAEAKGPDTPSSEHSVDENTFAMMPSNQADISPIFNAVDRPLHSPLKIVFPDTSQFRMRESLKLQHVVFRRVWETGYNISSLTRLFNKLPYCIRQALDDGLFTLERLRQLRNIEGGCAEAVPVDMDSEPSIIQMTDDEVPDFISRQDGTYIGYYAYEWEPSTQRRKSVQVSQGLAGFLSMHPEEVMARVGHSDHYLPNSEIEFMGAILIELFRTDGVAKHRYHRLVRCCPKTGKFVEPLIVRMTTSRELDSFGRLVKTSHFMENVDVSEYNKALREKPEICRPFLSEIGDMRTGEELLSDSNRDCLFNECFESWTKSEQGVNNLFKFSELLRRKIAPLKAALQRMESSICSTKSEEPWHASPLVDSPTLADDTHFCDDPFSSHF</sequence>
<dbReference type="InterPro" id="IPR050613">
    <property type="entry name" value="Sec_Metabolite_Reg"/>
</dbReference>
<name>A0A7S4KIQ6_GUITH</name>
<dbReference type="PROSITE" id="PS50048">
    <property type="entry name" value="ZN2_CY6_FUNGAL_2"/>
    <property type="match status" value="2"/>
</dbReference>
<comment type="subcellular location">
    <subcellularLocation>
        <location evidence="1">Nucleus</location>
    </subcellularLocation>
</comment>
<dbReference type="EMBL" id="HBKN01017315">
    <property type="protein sequence ID" value="CAE2296371.1"/>
    <property type="molecule type" value="Transcribed_RNA"/>
</dbReference>
<dbReference type="CDD" id="cd00067">
    <property type="entry name" value="GAL4"/>
    <property type="match status" value="2"/>
</dbReference>
<dbReference type="Pfam" id="PF00172">
    <property type="entry name" value="Zn_clus"/>
    <property type="match status" value="1"/>
</dbReference>
<organism evidence="4">
    <name type="scientific">Guillardia theta</name>
    <name type="common">Cryptophyte</name>
    <name type="synonym">Cryptomonas phi</name>
    <dbReference type="NCBI Taxonomy" id="55529"/>
    <lineage>
        <taxon>Eukaryota</taxon>
        <taxon>Cryptophyceae</taxon>
        <taxon>Pyrenomonadales</taxon>
        <taxon>Geminigeraceae</taxon>
        <taxon>Guillardia</taxon>
    </lineage>
</organism>
<accession>A0A7S4KIQ6</accession>
<dbReference type="SUPFAM" id="SSF57701">
    <property type="entry name" value="Zn2/Cys6 DNA-binding domain"/>
    <property type="match status" value="1"/>
</dbReference>
<gene>
    <name evidence="4" type="ORF">GTHE00462_LOCUS13651</name>
</gene>
<evidence type="ECO:0000313" key="4">
    <source>
        <dbReference type="EMBL" id="CAE2296371.1"/>
    </source>
</evidence>
<dbReference type="GO" id="GO:0008270">
    <property type="term" value="F:zinc ion binding"/>
    <property type="evidence" value="ECO:0007669"/>
    <property type="project" value="InterPro"/>
</dbReference>
<keyword evidence="2" id="KW-0539">Nucleus</keyword>
<dbReference type="PROSITE" id="PS00463">
    <property type="entry name" value="ZN2_CY6_FUNGAL_1"/>
    <property type="match status" value="2"/>
</dbReference>
<dbReference type="GO" id="GO:0000981">
    <property type="term" value="F:DNA-binding transcription factor activity, RNA polymerase II-specific"/>
    <property type="evidence" value="ECO:0007669"/>
    <property type="project" value="InterPro"/>
</dbReference>
<dbReference type="GO" id="GO:0005634">
    <property type="term" value="C:nucleus"/>
    <property type="evidence" value="ECO:0007669"/>
    <property type="project" value="UniProtKB-SubCell"/>
</dbReference>
<dbReference type="Gene3D" id="4.10.240.10">
    <property type="entry name" value="Zn(2)-C6 fungal-type DNA-binding domain"/>
    <property type="match status" value="1"/>
</dbReference>
<proteinExistence type="predicted"/>
<feature type="domain" description="Zn(2)-C6 fungal-type" evidence="3">
    <location>
        <begin position="89"/>
        <end position="118"/>
    </location>
</feature>